<accession>A0A6I6CVP0</accession>
<dbReference type="PROSITE" id="PS51898">
    <property type="entry name" value="TYR_RECOMBINASE"/>
    <property type="match status" value="1"/>
</dbReference>
<dbReference type="InterPro" id="IPR044068">
    <property type="entry name" value="CB"/>
</dbReference>
<sequence length="422" mass="48887">MGKVRARGEAKRLYFDFRYKGVRCREYTALPDTPANRKRMEALMKRIDAEIIAGVFDYGKTFPGSRRAARFASPQPVESTPTEDMSGPTAGNAIDAKAARTDTPLFQEFIDEWMGEKEVEWKRSYQKKQVDIVNLYLRPEFGKKRVSDITRADLLKYRAYLAKDAHGTKALSGARVNQIMNLLKQVLDEAADRFDFITPYVRIKPVKQGRSKVDPFSLDEVRSFLQEVDPHWRPYFTVRFFTGMRTSEIDGLKWRYVFFDRREIVVEETLVHGLEDTPKTATSYRTIQMNQLVFDALQEQWERTGHTDGFVFQSKRGEPVRYRNVNNRVWYPTLKSAGLKKRNPYQTRHTAATLWLASGESPEWIARQMGHSNTKMLFTVYSRYVPNLTRQDGSAFERLLARNFVNPCLADADAQQEEGGHE</sequence>
<evidence type="ECO:0000256" key="4">
    <source>
        <dbReference type="ARBA" id="ARBA00023172"/>
    </source>
</evidence>
<dbReference type="Pfam" id="PF00589">
    <property type="entry name" value="Phage_integrase"/>
    <property type="match status" value="1"/>
</dbReference>
<dbReference type="PANTHER" id="PTHR30629">
    <property type="entry name" value="PROPHAGE INTEGRASE"/>
    <property type="match status" value="1"/>
</dbReference>
<evidence type="ECO:0000313" key="8">
    <source>
        <dbReference type="EMBL" id="QGT78149.1"/>
    </source>
</evidence>
<dbReference type="GO" id="GO:0015074">
    <property type="term" value="P:DNA integration"/>
    <property type="evidence" value="ECO:0007669"/>
    <property type="project" value="UniProtKB-KW"/>
</dbReference>
<reference evidence="8 9" key="1">
    <citation type="submission" date="2019-11" db="EMBL/GenBank/DDBJ databases">
        <authorList>
            <person name="Zhang J."/>
            <person name="Sun C."/>
        </authorList>
    </citation>
    <scope>NUCLEOTIDE SEQUENCE [LARGE SCALE GENOMIC DNA]</scope>
    <source>
        <strain evidence="9">sp2</strain>
    </source>
</reference>
<dbReference type="Pfam" id="PF12167">
    <property type="entry name" value="Arm-DNA-bind_2"/>
    <property type="match status" value="1"/>
</dbReference>
<organism evidence="8 9">
    <name type="scientific">Guyparkeria halophila</name>
    <dbReference type="NCBI Taxonomy" id="47960"/>
    <lineage>
        <taxon>Bacteria</taxon>
        <taxon>Pseudomonadati</taxon>
        <taxon>Pseudomonadota</taxon>
        <taxon>Gammaproteobacteria</taxon>
        <taxon>Chromatiales</taxon>
        <taxon>Thioalkalibacteraceae</taxon>
        <taxon>Guyparkeria</taxon>
    </lineage>
</organism>
<dbReference type="GO" id="GO:0003677">
    <property type="term" value="F:DNA binding"/>
    <property type="evidence" value="ECO:0007669"/>
    <property type="project" value="UniProtKB-UniRule"/>
</dbReference>
<dbReference type="PROSITE" id="PS51900">
    <property type="entry name" value="CB"/>
    <property type="match status" value="1"/>
</dbReference>
<dbReference type="KEGG" id="ghl:GM160_04140"/>
<dbReference type="GO" id="GO:0006310">
    <property type="term" value="P:DNA recombination"/>
    <property type="evidence" value="ECO:0007669"/>
    <property type="project" value="UniProtKB-KW"/>
</dbReference>
<dbReference type="InterPro" id="IPR013762">
    <property type="entry name" value="Integrase-like_cat_sf"/>
</dbReference>
<dbReference type="Gene3D" id="1.10.150.130">
    <property type="match status" value="1"/>
</dbReference>
<evidence type="ECO:0000313" key="9">
    <source>
        <dbReference type="Proteomes" id="UP000427716"/>
    </source>
</evidence>
<evidence type="ECO:0000259" key="7">
    <source>
        <dbReference type="PROSITE" id="PS51900"/>
    </source>
</evidence>
<name>A0A6I6CVP0_9GAMM</name>
<dbReference type="Proteomes" id="UP000427716">
    <property type="component" value="Chromosome"/>
</dbReference>
<dbReference type="InterPro" id="IPR050808">
    <property type="entry name" value="Phage_Integrase"/>
</dbReference>
<evidence type="ECO:0000259" key="6">
    <source>
        <dbReference type="PROSITE" id="PS51898"/>
    </source>
</evidence>
<dbReference type="EMBL" id="CP046415">
    <property type="protein sequence ID" value="QGT78149.1"/>
    <property type="molecule type" value="Genomic_DNA"/>
</dbReference>
<dbReference type="InterPro" id="IPR002104">
    <property type="entry name" value="Integrase_catalytic"/>
</dbReference>
<dbReference type="PANTHER" id="PTHR30629:SF2">
    <property type="entry name" value="PROPHAGE INTEGRASE INTS-RELATED"/>
    <property type="match status" value="1"/>
</dbReference>
<feature type="domain" description="Core-binding (CB)" evidence="7">
    <location>
        <begin position="104"/>
        <end position="191"/>
    </location>
</feature>
<protein>
    <submittedName>
        <fullName evidence="8">DUF3596 domain-containing protein</fullName>
    </submittedName>
</protein>
<comment type="similarity">
    <text evidence="1">Belongs to the 'phage' integrase family.</text>
</comment>
<dbReference type="Pfam" id="PF14659">
    <property type="entry name" value="Phage_int_SAM_3"/>
    <property type="match status" value="1"/>
</dbReference>
<dbReference type="InterPro" id="IPR004107">
    <property type="entry name" value="Integrase_SAM-like_N"/>
</dbReference>
<evidence type="ECO:0000256" key="5">
    <source>
        <dbReference type="PROSITE-ProRule" id="PRU01248"/>
    </source>
</evidence>
<dbReference type="InterPro" id="IPR010998">
    <property type="entry name" value="Integrase_recombinase_N"/>
</dbReference>
<evidence type="ECO:0000256" key="1">
    <source>
        <dbReference type="ARBA" id="ARBA00008857"/>
    </source>
</evidence>
<dbReference type="CDD" id="cd01189">
    <property type="entry name" value="INT_ICEBs1_C_like"/>
    <property type="match status" value="1"/>
</dbReference>
<feature type="domain" description="Tyr recombinase" evidence="6">
    <location>
        <begin position="211"/>
        <end position="396"/>
    </location>
</feature>
<keyword evidence="3 5" id="KW-0238">DNA-binding</keyword>
<evidence type="ECO:0000256" key="2">
    <source>
        <dbReference type="ARBA" id="ARBA00022908"/>
    </source>
</evidence>
<dbReference type="RefSeq" id="WP_156573384.1">
    <property type="nucleotide sequence ID" value="NZ_CP046415.1"/>
</dbReference>
<dbReference type="SUPFAM" id="SSF56349">
    <property type="entry name" value="DNA breaking-rejoining enzymes"/>
    <property type="match status" value="1"/>
</dbReference>
<proteinExistence type="inferred from homology"/>
<dbReference type="InterPro" id="IPR022000">
    <property type="entry name" value="Min27-like_integrase_DNA_bind"/>
</dbReference>
<keyword evidence="4" id="KW-0233">DNA recombination</keyword>
<dbReference type="InterPro" id="IPR011010">
    <property type="entry name" value="DNA_brk_join_enz"/>
</dbReference>
<keyword evidence="9" id="KW-1185">Reference proteome</keyword>
<keyword evidence="2" id="KW-0229">DNA integration</keyword>
<gene>
    <name evidence="8" type="ORF">GM160_04140</name>
</gene>
<dbReference type="AlphaFoldDB" id="A0A6I6CVP0"/>
<dbReference type="Gene3D" id="1.10.443.10">
    <property type="entry name" value="Intergrase catalytic core"/>
    <property type="match status" value="1"/>
</dbReference>
<evidence type="ECO:0000256" key="3">
    <source>
        <dbReference type="ARBA" id="ARBA00023125"/>
    </source>
</evidence>